<proteinExistence type="predicted"/>
<dbReference type="Proteomes" id="UP001157502">
    <property type="component" value="Chromosome 16"/>
</dbReference>
<evidence type="ECO:0000313" key="1">
    <source>
        <dbReference type="EMBL" id="KAJ7999960.1"/>
    </source>
</evidence>
<dbReference type="EMBL" id="CM055743">
    <property type="protein sequence ID" value="KAJ7999960.1"/>
    <property type="molecule type" value="Genomic_DNA"/>
</dbReference>
<keyword evidence="2" id="KW-1185">Reference proteome</keyword>
<gene>
    <name evidence="1" type="ORF">DPEC_G00199850</name>
</gene>
<accession>A0ACC2G8W4</accession>
<name>A0ACC2G8W4_DALPE</name>
<reference evidence="1" key="1">
    <citation type="submission" date="2021-05" db="EMBL/GenBank/DDBJ databases">
        <authorList>
            <person name="Pan Q."/>
            <person name="Jouanno E."/>
            <person name="Zahm M."/>
            <person name="Klopp C."/>
            <person name="Cabau C."/>
            <person name="Louis A."/>
            <person name="Berthelot C."/>
            <person name="Parey E."/>
            <person name="Roest Crollius H."/>
            <person name="Montfort J."/>
            <person name="Robinson-Rechavi M."/>
            <person name="Bouchez O."/>
            <person name="Lampietro C."/>
            <person name="Lopez Roques C."/>
            <person name="Donnadieu C."/>
            <person name="Postlethwait J."/>
            <person name="Bobe J."/>
            <person name="Dillon D."/>
            <person name="Chandos A."/>
            <person name="von Hippel F."/>
            <person name="Guiguen Y."/>
        </authorList>
    </citation>
    <scope>NUCLEOTIDE SEQUENCE</scope>
    <source>
        <strain evidence="1">YG-Jan2019</strain>
    </source>
</reference>
<comment type="caution">
    <text evidence="1">The sequence shown here is derived from an EMBL/GenBank/DDBJ whole genome shotgun (WGS) entry which is preliminary data.</text>
</comment>
<protein>
    <submittedName>
        <fullName evidence="1">Uncharacterized protein</fullName>
    </submittedName>
</protein>
<organism evidence="1 2">
    <name type="scientific">Dallia pectoralis</name>
    <name type="common">Alaska blackfish</name>
    <dbReference type="NCBI Taxonomy" id="75939"/>
    <lineage>
        <taxon>Eukaryota</taxon>
        <taxon>Metazoa</taxon>
        <taxon>Chordata</taxon>
        <taxon>Craniata</taxon>
        <taxon>Vertebrata</taxon>
        <taxon>Euteleostomi</taxon>
        <taxon>Actinopterygii</taxon>
        <taxon>Neopterygii</taxon>
        <taxon>Teleostei</taxon>
        <taxon>Protacanthopterygii</taxon>
        <taxon>Esociformes</taxon>
        <taxon>Umbridae</taxon>
        <taxon>Dallia</taxon>
    </lineage>
</organism>
<evidence type="ECO:0000313" key="2">
    <source>
        <dbReference type="Proteomes" id="UP001157502"/>
    </source>
</evidence>
<sequence length="438" mass="49447">MPKLLKETIIIPPPGRWNWNDETQTLEFASFKTSVEVIEKRKNTKPINLQDLSSKRPERQTQFLALNGGQSKMKTRTSLRTNKSSVKQVHGNYVTLEDVKHVALGLLQEKDALPIPICFLPVLKSKELNDFLAALLLYLSCYFERMSLEKKPKPLMAEQSISEKQVMAETVAKVELAQKQLAFCYSLLVLGLGRSQQQHMASGRSHVSSTNKDRQLYECLYSFFCYVAWVTFSRNDLRGIQEEVGHLLRSDTFNPAIRIRAEGTEDTLPAQDTFTKEGQTDTKKHSQSHNATEQRRSERRPALCKIITQRSPLMVSLLPLPSEDAPHLFSRSRPRKQSQAKLSNHESLMGDLKKQLASCRFGILGKPLSQFSCTTLMPKNDDDDNDNDEDPDIHVRSHMPTNKAQRPMASPGDQQGGFSRADTVTSQATTEPVSSDTD</sequence>